<dbReference type="PANTHER" id="PTHR34108">
    <property type="entry name" value="SEPTUM SITE-DETERMINING PROTEIN MINC"/>
    <property type="match status" value="1"/>
</dbReference>
<dbReference type="PANTHER" id="PTHR34108:SF1">
    <property type="entry name" value="SEPTUM SITE-DETERMINING PROTEIN MINC"/>
    <property type="match status" value="1"/>
</dbReference>
<comment type="caution">
    <text evidence="8">The sequence shown here is derived from an EMBL/GenBank/DDBJ whole genome shotgun (WGS) entry which is preliminary data.</text>
</comment>
<keyword evidence="4" id="KW-0131">Cell cycle</keyword>
<dbReference type="EMBL" id="ACIP02000002">
    <property type="protein sequence ID" value="EEP28343.1"/>
    <property type="molecule type" value="Genomic_DNA"/>
</dbReference>
<dbReference type="InterPro" id="IPR036145">
    <property type="entry name" value="MinC_C_sf"/>
</dbReference>
<dbReference type="InterPro" id="IPR055219">
    <property type="entry name" value="MinC_N_1"/>
</dbReference>
<reference evidence="8" key="1">
    <citation type="submission" date="2009-04" db="EMBL/GenBank/DDBJ databases">
        <authorList>
            <person name="Weinstock G."/>
            <person name="Sodergren E."/>
            <person name="Clifton S."/>
            <person name="Fulton L."/>
            <person name="Fulton B."/>
            <person name="Courtney L."/>
            <person name="Fronick C."/>
            <person name="Harrison M."/>
            <person name="Strong C."/>
            <person name="Farmer C."/>
            <person name="Delahaunty K."/>
            <person name="Markovic C."/>
            <person name="Hall O."/>
            <person name="Minx P."/>
            <person name="Tomlinson C."/>
            <person name="Mitreva M."/>
            <person name="Nelson J."/>
            <person name="Hou S."/>
            <person name="Wollam A."/>
            <person name="Pepin K.H."/>
            <person name="Johnson M."/>
            <person name="Bhonagiri V."/>
            <person name="Nash W.E."/>
            <person name="Warren W."/>
            <person name="Chinwalla A."/>
            <person name="Mardis E.R."/>
            <person name="Wilson R.K."/>
        </authorList>
    </citation>
    <scope>NUCLEOTIDE SEQUENCE [LARGE SCALE GENOMIC DNA]</scope>
    <source>
        <strain evidence="8">DSM 14600</strain>
    </source>
</reference>
<comment type="subunit">
    <text evidence="5">Interacts with MinD and FtsZ.</text>
</comment>
<dbReference type="GO" id="GO:0000902">
    <property type="term" value="P:cell morphogenesis"/>
    <property type="evidence" value="ECO:0007669"/>
    <property type="project" value="InterPro"/>
</dbReference>
<evidence type="ECO:0000259" key="6">
    <source>
        <dbReference type="Pfam" id="PF03775"/>
    </source>
</evidence>
<proteinExistence type="inferred from homology"/>
<dbReference type="InterPro" id="IPR016098">
    <property type="entry name" value="CAP/MinC_C"/>
</dbReference>
<evidence type="ECO:0000313" key="8">
    <source>
        <dbReference type="EMBL" id="EEP28343.1"/>
    </source>
</evidence>
<evidence type="ECO:0000256" key="5">
    <source>
        <dbReference type="ARBA" id="ARBA00046874"/>
    </source>
</evidence>
<sequence length="258" mass="28857">MRLSEREPFRPEAADTEIKRRVKENKMKQTVIIKSSKYGMTLFLDDRIPFEDLIRDICRKFHDSKSFFGASSFALGIEGRKMTAKEIQVVVEAIELNSEIHISMLQETDPMTDKLLVKSMEEARLLNIYRNAMIINGSVRREKKISSDTSVIVLGDLSARASIQAAGNVIVMGTLSGQVTAGYPDNDDCYIVANQFDNHDLTIGSVSGSPVEEKKWSFRARKSKNLPRAVAVFEGALIMEPLSSGLVPQLTGRKLKEE</sequence>
<feature type="domain" description="Septum site-determining protein MinC N-terminal" evidence="7">
    <location>
        <begin position="31"/>
        <end position="103"/>
    </location>
</feature>
<dbReference type="InterPro" id="IPR005526">
    <property type="entry name" value="Septum_form_inhib_MinC_C"/>
</dbReference>
<dbReference type="Gene3D" id="3.30.160.540">
    <property type="match status" value="1"/>
</dbReference>
<evidence type="ECO:0000256" key="4">
    <source>
        <dbReference type="ARBA" id="ARBA00023306"/>
    </source>
</evidence>
<feature type="domain" description="Septum formation inhibitor MinC C-terminal" evidence="6">
    <location>
        <begin position="134"/>
        <end position="214"/>
    </location>
</feature>
<dbReference type="STRING" id="626523.GCWU000342_01151"/>
<protein>
    <submittedName>
        <fullName evidence="8">Septum site-determining protein MinC</fullName>
    </submittedName>
</protein>
<keyword evidence="9" id="KW-1185">Reference proteome</keyword>
<evidence type="ECO:0000259" key="7">
    <source>
        <dbReference type="Pfam" id="PF22642"/>
    </source>
</evidence>
<keyword evidence="2" id="KW-0132">Cell division</keyword>
<dbReference type="InterPro" id="IPR013033">
    <property type="entry name" value="MinC"/>
</dbReference>
<comment type="similarity">
    <text evidence="1">Belongs to the MinC family.</text>
</comment>
<evidence type="ECO:0000256" key="2">
    <source>
        <dbReference type="ARBA" id="ARBA00022618"/>
    </source>
</evidence>
<dbReference type="Gene3D" id="2.160.20.70">
    <property type="match status" value="1"/>
</dbReference>
<evidence type="ECO:0000256" key="3">
    <source>
        <dbReference type="ARBA" id="ARBA00023210"/>
    </source>
</evidence>
<dbReference type="GO" id="GO:1901891">
    <property type="term" value="P:regulation of cell septum assembly"/>
    <property type="evidence" value="ECO:0007669"/>
    <property type="project" value="InterPro"/>
</dbReference>
<gene>
    <name evidence="8" type="ORF">GCWU000342_01151</name>
</gene>
<name>C4GB50_9FIRM</name>
<dbReference type="AlphaFoldDB" id="C4GB50"/>
<keyword evidence="3" id="KW-0717">Septation</keyword>
<organism evidence="8 9">
    <name type="scientific">Shuttleworthella satelles DSM 14600</name>
    <dbReference type="NCBI Taxonomy" id="626523"/>
    <lineage>
        <taxon>Bacteria</taxon>
        <taxon>Bacillati</taxon>
        <taxon>Bacillota</taxon>
        <taxon>Clostridia</taxon>
        <taxon>Lachnospirales</taxon>
        <taxon>Lachnospiraceae</taxon>
        <taxon>Shuttleworthella</taxon>
    </lineage>
</organism>
<dbReference type="GO" id="GO:0000917">
    <property type="term" value="P:division septum assembly"/>
    <property type="evidence" value="ECO:0007669"/>
    <property type="project" value="UniProtKB-KW"/>
</dbReference>
<dbReference type="SUPFAM" id="SSF63848">
    <property type="entry name" value="Cell-division inhibitor MinC, C-terminal domain"/>
    <property type="match status" value="1"/>
</dbReference>
<dbReference type="HOGENOM" id="CLU_048711_2_2_9"/>
<accession>C4GB50</accession>
<dbReference type="Pfam" id="PF22642">
    <property type="entry name" value="MinC_N_1"/>
    <property type="match status" value="1"/>
</dbReference>
<evidence type="ECO:0000313" key="9">
    <source>
        <dbReference type="Proteomes" id="UP000003494"/>
    </source>
</evidence>
<dbReference type="eggNOG" id="COG0850">
    <property type="taxonomic scope" value="Bacteria"/>
</dbReference>
<dbReference type="Proteomes" id="UP000003494">
    <property type="component" value="Unassembled WGS sequence"/>
</dbReference>
<evidence type="ECO:0000256" key="1">
    <source>
        <dbReference type="ARBA" id="ARBA00006291"/>
    </source>
</evidence>
<dbReference type="Pfam" id="PF03775">
    <property type="entry name" value="MinC_C"/>
    <property type="match status" value="1"/>
</dbReference>